<accession>A0A5E4UME8</accession>
<dbReference type="InterPro" id="IPR005095">
    <property type="entry name" value="EspA"/>
</dbReference>
<dbReference type="InterPro" id="IPR035074">
    <property type="entry name" value="EspA/CesA-like"/>
</dbReference>
<dbReference type="RefSeq" id="WP_174994923.1">
    <property type="nucleotide sequence ID" value="NZ_CABPSB010000006.1"/>
</dbReference>
<evidence type="ECO:0000313" key="1">
    <source>
        <dbReference type="EMBL" id="VVE00713.1"/>
    </source>
</evidence>
<sequence>MTLVSGTNTSLRTASFNSPLMGGLIRDVSIGGVIEKLDFHGTLAAYAMLMMEMNNGEAQNMIQEMQSRQKEGQEARDAANQIESLINEIGSDTAKKVGLGDGIRGFFDKHNIEISVDQNGTKKTLMQWENRTKRLGESGYQAPTGGNNEYTAANLRSLKAAAEGFVEKASDSRTVDQIKINKKLQEYNGASTLVNTIYSSQGSQLNQINGSMRT</sequence>
<organism evidence="1 2">
    <name type="scientific">Pandoraea anhela</name>
    <dbReference type="NCBI Taxonomy" id="2508295"/>
    <lineage>
        <taxon>Bacteria</taxon>
        <taxon>Pseudomonadati</taxon>
        <taxon>Pseudomonadota</taxon>
        <taxon>Betaproteobacteria</taxon>
        <taxon>Burkholderiales</taxon>
        <taxon>Burkholderiaceae</taxon>
        <taxon>Pandoraea</taxon>
    </lineage>
</organism>
<dbReference type="Proteomes" id="UP000406256">
    <property type="component" value="Unassembled WGS sequence"/>
</dbReference>
<evidence type="ECO:0000313" key="2">
    <source>
        <dbReference type="Proteomes" id="UP000406256"/>
    </source>
</evidence>
<dbReference type="AlphaFoldDB" id="A0A5E4UME8"/>
<protein>
    <submittedName>
        <fullName evidence="1">Uncharacterized protein</fullName>
    </submittedName>
</protein>
<reference evidence="1 2" key="1">
    <citation type="submission" date="2019-08" db="EMBL/GenBank/DDBJ databases">
        <authorList>
            <person name="Peeters C."/>
        </authorList>
    </citation>
    <scope>NUCLEOTIDE SEQUENCE [LARGE SCALE GENOMIC DNA]</scope>
    <source>
        <strain evidence="1 2">LMG 31108</strain>
    </source>
</reference>
<proteinExistence type="predicted"/>
<dbReference type="Pfam" id="PF03433">
    <property type="entry name" value="EspA"/>
    <property type="match status" value="1"/>
</dbReference>
<gene>
    <name evidence="1" type="ORF">PAN31108_02115</name>
</gene>
<keyword evidence="2" id="KW-1185">Reference proteome</keyword>
<dbReference type="EMBL" id="CABPSB010000006">
    <property type="protein sequence ID" value="VVE00713.1"/>
    <property type="molecule type" value="Genomic_DNA"/>
</dbReference>
<name>A0A5E4UME8_9BURK</name>
<dbReference type="SUPFAM" id="SSF116927">
    <property type="entry name" value="EspA/CesA-like"/>
    <property type="match status" value="1"/>
</dbReference>